<reference evidence="5 6" key="1">
    <citation type="submission" date="2022-10" db="EMBL/GenBank/DDBJ databases">
        <title>Janthinobacterium sp. hw3 Genome sequencing.</title>
        <authorList>
            <person name="Park S."/>
        </authorList>
    </citation>
    <scope>NUCLEOTIDE SEQUENCE [LARGE SCALE GENOMIC DNA]</scope>
    <source>
        <strain evidence="6">hw3</strain>
    </source>
</reference>
<evidence type="ECO:0000256" key="2">
    <source>
        <dbReference type="ARBA" id="ARBA00023125"/>
    </source>
</evidence>
<dbReference type="SUPFAM" id="SSF47413">
    <property type="entry name" value="lambda repressor-like DNA-binding domains"/>
    <property type="match status" value="1"/>
</dbReference>
<dbReference type="InterPro" id="IPR039418">
    <property type="entry name" value="LexA-like"/>
</dbReference>
<keyword evidence="1" id="KW-0805">Transcription regulation</keyword>
<keyword evidence="3" id="KW-0804">Transcription</keyword>
<dbReference type="InterPro" id="IPR015927">
    <property type="entry name" value="Peptidase_S24_S26A/B/C"/>
</dbReference>
<dbReference type="InterPro" id="IPR036286">
    <property type="entry name" value="LexA/Signal_pep-like_sf"/>
</dbReference>
<evidence type="ECO:0000256" key="1">
    <source>
        <dbReference type="ARBA" id="ARBA00023015"/>
    </source>
</evidence>
<evidence type="ECO:0000313" key="5">
    <source>
        <dbReference type="EMBL" id="MDC8756236.1"/>
    </source>
</evidence>
<dbReference type="Proteomes" id="UP001221208">
    <property type="component" value="Unassembled WGS sequence"/>
</dbReference>
<dbReference type="CDD" id="cd00093">
    <property type="entry name" value="HTH_XRE"/>
    <property type="match status" value="1"/>
</dbReference>
<name>A0ABT5JVY8_9BURK</name>
<accession>A0ABT5JVY8</accession>
<dbReference type="RefSeq" id="WP_273668862.1">
    <property type="nucleotide sequence ID" value="NZ_JAQQXR010000001.1"/>
</dbReference>
<evidence type="ECO:0000259" key="4">
    <source>
        <dbReference type="PROSITE" id="PS50943"/>
    </source>
</evidence>
<dbReference type="CDD" id="cd06529">
    <property type="entry name" value="S24_LexA-like"/>
    <property type="match status" value="1"/>
</dbReference>
<keyword evidence="6" id="KW-1185">Reference proteome</keyword>
<dbReference type="InterPro" id="IPR010982">
    <property type="entry name" value="Lambda_DNA-bd_dom_sf"/>
</dbReference>
<dbReference type="InterPro" id="IPR001387">
    <property type="entry name" value="Cro/C1-type_HTH"/>
</dbReference>
<protein>
    <submittedName>
        <fullName evidence="5">XRE family transcriptional regulator</fullName>
    </submittedName>
</protein>
<dbReference type="SUPFAM" id="SSF51306">
    <property type="entry name" value="LexA/Signal peptidase"/>
    <property type="match status" value="1"/>
</dbReference>
<comment type="caution">
    <text evidence="5">The sequence shown here is derived from an EMBL/GenBank/DDBJ whole genome shotgun (WGS) entry which is preliminary data.</text>
</comment>
<dbReference type="PANTHER" id="PTHR40661">
    <property type="match status" value="1"/>
</dbReference>
<dbReference type="PROSITE" id="PS50943">
    <property type="entry name" value="HTH_CROC1"/>
    <property type="match status" value="1"/>
</dbReference>
<organism evidence="5 6">
    <name type="scientific">Janthinobacterium fluminis</name>
    <dbReference type="NCBI Taxonomy" id="2987524"/>
    <lineage>
        <taxon>Bacteria</taxon>
        <taxon>Pseudomonadati</taxon>
        <taxon>Pseudomonadota</taxon>
        <taxon>Betaproteobacteria</taxon>
        <taxon>Burkholderiales</taxon>
        <taxon>Oxalobacteraceae</taxon>
        <taxon>Janthinobacterium</taxon>
    </lineage>
</organism>
<keyword evidence="2" id="KW-0238">DNA-binding</keyword>
<feature type="domain" description="HTH cro/C1-type" evidence="4">
    <location>
        <begin position="36"/>
        <end position="80"/>
    </location>
</feature>
<dbReference type="PANTHER" id="PTHR40661:SF1">
    <property type="entry name" value="HTH CRO_C1-TYPE DOMAIN-CONTAINING PROTEIN"/>
    <property type="match status" value="1"/>
</dbReference>
<dbReference type="Gene3D" id="1.10.260.40">
    <property type="entry name" value="lambda repressor-like DNA-binding domains"/>
    <property type="match status" value="1"/>
</dbReference>
<dbReference type="Pfam" id="PF01381">
    <property type="entry name" value="HTH_3"/>
    <property type="match status" value="1"/>
</dbReference>
<evidence type="ECO:0000256" key="3">
    <source>
        <dbReference type="ARBA" id="ARBA00023163"/>
    </source>
</evidence>
<proteinExistence type="predicted"/>
<evidence type="ECO:0000313" key="6">
    <source>
        <dbReference type="Proteomes" id="UP001221208"/>
    </source>
</evidence>
<dbReference type="EMBL" id="JAQQXR010000001">
    <property type="protein sequence ID" value="MDC8756236.1"/>
    <property type="molecule type" value="Genomic_DNA"/>
</dbReference>
<dbReference type="Gene3D" id="2.10.109.10">
    <property type="entry name" value="Umud Fragment, subunit A"/>
    <property type="match status" value="1"/>
</dbReference>
<sequence>MPALPLSNEQLAEAAKLKLLFQNWQRERRDAKLPASQEAACESLGFGQSALAQYLNGKIPLNVEAGIKLANLLGVALADFSPTLAGQATKFAEAVIQHTEDMEKVAEQFGARRVTADDDHAPATIPIRMVSFHLQAGVTGFETVENFDDGGKLHVPRQWVEENDLDPQCLLAVKVKGESMVPLMYEGDIAIINVHDRQRVSGGVFAINFNGQAVVKRLKYERREWYLTSENPTYRQEPCRNGECQVVGRVVRFEPRNFRDRL</sequence>
<gene>
    <name evidence="5" type="ORF">OIK44_01375</name>
</gene>
<dbReference type="Pfam" id="PF00717">
    <property type="entry name" value="Peptidase_S24"/>
    <property type="match status" value="1"/>
</dbReference>